<name>A0ABM1QBQ9_CAMSA</name>
<feature type="compositionally biased region" description="Low complexity" evidence="1">
    <location>
        <begin position="187"/>
        <end position="205"/>
    </location>
</feature>
<dbReference type="PANTHER" id="PTHR31704:SF43">
    <property type="entry name" value="HEAT SHOCK PROTEIN"/>
    <property type="match status" value="1"/>
</dbReference>
<dbReference type="GeneID" id="104705950"/>
<sequence length="480" mass="54216">MNNYTLKNPTAIGREYMVEKFNQAFNMNITYGFFKNKLDEFKKSYKRWKVLTHKTGITVDHDTSMIYASDSWWKDQEFGCKVTKSLNRKPPQFWDVMQRCFILHDVQSQSQHSARQRREQLMNEHANDEEDHDDSDSDSGDVPPQIPVMQDEEEEGYHVTIDDDDTNQNSARRGQQRGRLNLQSTARRGSNSQRSGGSSRVSTGSGSRGTRRRQSFKTTIQDNIAGYREFQRQSFQQLRHGGFDQDDYDEFKKAEAIFNDLDLPKHTRFYWACINALKELVFWRKYFIDIASSTDEDKLQLLEAMTGVSRNNQDVPKQLGEGHSFGSPHSGGLSSNSPSSVGNNLGAQNSPGFWGPGYQQWGTPPNAPQWGTPPNAPQWGTPLNAPNWGTPPNASHWGTPPNIQSWQQTQNVQQGGSSGTIPVNVQDGFSLGDQVENTRNTQQEASPIIQQTSSSGLGFTNYFESGQIPQTPRPGDLFNI</sequence>
<dbReference type="RefSeq" id="XP_019084197.1">
    <property type="nucleotide sequence ID" value="XM_019228652.1"/>
</dbReference>
<feature type="region of interest" description="Disordered" evidence="1">
    <location>
        <begin position="111"/>
        <end position="214"/>
    </location>
</feature>
<gene>
    <name evidence="4" type="primary">LOC104705950</name>
</gene>
<reference evidence="4" key="2">
    <citation type="submission" date="2025-08" db="UniProtKB">
        <authorList>
            <consortium name="RefSeq"/>
        </authorList>
    </citation>
    <scope>IDENTIFICATION</scope>
    <source>
        <tissue evidence="4">Leaf</tissue>
    </source>
</reference>
<evidence type="ECO:0000313" key="3">
    <source>
        <dbReference type="Proteomes" id="UP000694864"/>
    </source>
</evidence>
<feature type="domain" description="Myb/SANT-like" evidence="2">
    <location>
        <begin position="15"/>
        <end position="75"/>
    </location>
</feature>
<dbReference type="InterPro" id="IPR024752">
    <property type="entry name" value="Myb/SANT-like_dom"/>
</dbReference>
<evidence type="ECO:0000259" key="2">
    <source>
        <dbReference type="Pfam" id="PF12776"/>
    </source>
</evidence>
<feature type="region of interest" description="Disordered" evidence="1">
    <location>
        <begin position="312"/>
        <end position="380"/>
    </location>
</feature>
<keyword evidence="3" id="KW-1185">Reference proteome</keyword>
<feature type="compositionally biased region" description="Acidic residues" evidence="1">
    <location>
        <begin position="127"/>
        <end position="139"/>
    </location>
</feature>
<dbReference type="Pfam" id="PF12776">
    <property type="entry name" value="Myb_DNA-bind_3"/>
    <property type="match status" value="1"/>
</dbReference>
<protein>
    <submittedName>
        <fullName evidence="4">Uncharacterized protein LOC104705950</fullName>
    </submittedName>
</protein>
<organism evidence="3 4">
    <name type="scientific">Camelina sativa</name>
    <name type="common">False flax</name>
    <name type="synonym">Myagrum sativum</name>
    <dbReference type="NCBI Taxonomy" id="90675"/>
    <lineage>
        <taxon>Eukaryota</taxon>
        <taxon>Viridiplantae</taxon>
        <taxon>Streptophyta</taxon>
        <taxon>Embryophyta</taxon>
        <taxon>Tracheophyta</taxon>
        <taxon>Spermatophyta</taxon>
        <taxon>Magnoliopsida</taxon>
        <taxon>eudicotyledons</taxon>
        <taxon>Gunneridae</taxon>
        <taxon>Pentapetalae</taxon>
        <taxon>rosids</taxon>
        <taxon>malvids</taxon>
        <taxon>Brassicales</taxon>
        <taxon>Brassicaceae</taxon>
        <taxon>Camelineae</taxon>
        <taxon>Camelina</taxon>
    </lineage>
</organism>
<reference evidence="3" key="1">
    <citation type="journal article" date="2014" name="Nat. Commun.">
        <title>The emerging biofuel crop Camelina sativa retains a highly undifferentiated hexaploid genome structure.</title>
        <authorList>
            <person name="Kagale S."/>
            <person name="Koh C."/>
            <person name="Nixon J."/>
            <person name="Bollina V."/>
            <person name="Clarke W.E."/>
            <person name="Tuteja R."/>
            <person name="Spillane C."/>
            <person name="Robinson S.J."/>
            <person name="Links M.G."/>
            <person name="Clarke C."/>
            <person name="Higgins E.E."/>
            <person name="Huebert T."/>
            <person name="Sharpe A.G."/>
            <person name="Parkin I.A."/>
        </authorList>
    </citation>
    <scope>NUCLEOTIDE SEQUENCE [LARGE SCALE GENOMIC DNA]</scope>
    <source>
        <strain evidence="3">cv. DH55</strain>
    </source>
</reference>
<dbReference type="Proteomes" id="UP000694864">
    <property type="component" value="Chromosome 8"/>
</dbReference>
<proteinExistence type="predicted"/>
<dbReference type="PANTHER" id="PTHR31704">
    <property type="entry name" value="MYB/SANT-LIKE DNA-BINDING DOMAIN PROTEIN-RELATED"/>
    <property type="match status" value="1"/>
</dbReference>
<evidence type="ECO:0000256" key="1">
    <source>
        <dbReference type="SAM" id="MobiDB-lite"/>
    </source>
</evidence>
<accession>A0ABM1QBQ9</accession>
<feature type="compositionally biased region" description="Basic and acidic residues" evidence="1">
    <location>
        <begin position="116"/>
        <end position="126"/>
    </location>
</feature>
<feature type="compositionally biased region" description="Low complexity" evidence="1">
    <location>
        <begin position="326"/>
        <end position="346"/>
    </location>
</feature>
<evidence type="ECO:0000313" key="4">
    <source>
        <dbReference type="RefSeq" id="XP_019084197.1"/>
    </source>
</evidence>